<evidence type="ECO:0000256" key="2">
    <source>
        <dbReference type="ARBA" id="ARBA00022723"/>
    </source>
</evidence>
<comment type="cofactor">
    <cofactor evidence="1">
        <name>Mg(2+)</name>
        <dbReference type="ChEBI" id="CHEBI:18420"/>
    </cofactor>
</comment>
<dbReference type="InterPro" id="IPR023214">
    <property type="entry name" value="HAD_sf"/>
</dbReference>
<dbReference type="InterPro" id="IPR036412">
    <property type="entry name" value="HAD-like_sf"/>
</dbReference>
<sequence length="280" mass="31507">MSIKAVFTDMDGTLLNPQHQISDYTAGILRELKKKGVYFIVATGRPYADVYSTVKKCNLEPDFIITSDGAHIRDGSFNLVREHNIEPELAQKMVQIRKVKNPVTGEEEKKFTTNIYREAEWWTDKNLPDLRSAFSEDLHVVDFGEKLYDLPAAELSKVHLMWFCGQHEDLEPVNALLQENYESKLTWTFSMPYILNINPLGVSKGNGVREVAELLGLSLSEVACFGDGMNDESMLQIAGRAFITENGQQGLKDAVKHGEVIESNANDGVAKKLEELFFSK</sequence>
<keyword evidence="4" id="KW-0460">Magnesium</keyword>
<dbReference type="InterPro" id="IPR000150">
    <property type="entry name" value="Cof"/>
</dbReference>
<dbReference type="GO" id="GO:0046872">
    <property type="term" value="F:metal ion binding"/>
    <property type="evidence" value="ECO:0007669"/>
    <property type="project" value="UniProtKB-KW"/>
</dbReference>
<name>C6K3T0_9TRYP</name>
<evidence type="ECO:0000313" key="6">
    <source>
        <dbReference type="EMBL" id="ACS87869.1"/>
    </source>
</evidence>
<dbReference type="SFLD" id="SFLDG01140">
    <property type="entry name" value="C2.B:_Phosphomannomutase_and_P"/>
    <property type="match status" value="1"/>
</dbReference>
<dbReference type="PROSITE" id="PS01228">
    <property type="entry name" value="COF_1"/>
    <property type="match status" value="1"/>
</dbReference>
<organism evidence="6">
    <name type="scientific">Angomonas deanei</name>
    <dbReference type="NCBI Taxonomy" id="59799"/>
    <lineage>
        <taxon>Eukaryota</taxon>
        <taxon>Discoba</taxon>
        <taxon>Euglenozoa</taxon>
        <taxon>Kinetoplastea</taxon>
        <taxon>Metakinetoplastina</taxon>
        <taxon>Trypanosomatida</taxon>
        <taxon>Trypanosomatidae</taxon>
        <taxon>Strigomonadinae</taxon>
        <taxon>Angomonas</taxon>
    </lineage>
</organism>
<protein>
    <submittedName>
        <fullName evidence="6">Haloacid dehalogenase-like hydrolase-like protein</fullName>
    </submittedName>
</protein>
<proteinExistence type="inferred from homology"/>
<evidence type="ECO:0000256" key="3">
    <source>
        <dbReference type="ARBA" id="ARBA00022801"/>
    </source>
</evidence>
<dbReference type="SFLD" id="SFLDS00003">
    <property type="entry name" value="Haloacid_Dehalogenase"/>
    <property type="match status" value="1"/>
</dbReference>
<reference evidence="6" key="1">
    <citation type="submission" date="2009-05" db="EMBL/GenBank/DDBJ databases">
        <title>The evolution of amastin surface glycoproteins in trypanosomatid parasites.</title>
        <authorList>
            <person name="Jackson A.P."/>
        </authorList>
    </citation>
    <scope>NUCLEOTIDE SEQUENCE</scope>
    <source>
        <strain evidence="6">ATCC 30255</strain>
    </source>
</reference>
<dbReference type="SUPFAM" id="SSF56784">
    <property type="entry name" value="HAD-like"/>
    <property type="match status" value="1"/>
</dbReference>
<dbReference type="GO" id="GO:0016787">
    <property type="term" value="F:hydrolase activity"/>
    <property type="evidence" value="ECO:0007669"/>
    <property type="project" value="UniProtKB-KW"/>
</dbReference>
<accession>C6K3T0</accession>
<dbReference type="Gene3D" id="3.40.50.1000">
    <property type="entry name" value="HAD superfamily/HAD-like"/>
    <property type="match status" value="1"/>
</dbReference>
<evidence type="ECO:0000256" key="4">
    <source>
        <dbReference type="ARBA" id="ARBA00022842"/>
    </source>
</evidence>
<gene>
    <name evidence="6" type="ORF">CDFL9H15_04</name>
</gene>
<keyword evidence="2" id="KW-0479">Metal-binding</keyword>
<dbReference type="CDD" id="cd07516">
    <property type="entry name" value="HAD_Pase"/>
    <property type="match status" value="1"/>
</dbReference>
<comment type="similarity">
    <text evidence="5">Belongs to the HAD-like hydrolase superfamily. Cof family.</text>
</comment>
<dbReference type="InterPro" id="IPR006379">
    <property type="entry name" value="HAD-SF_hydro_IIB"/>
</dbReference>
<dbReference type="EMBL" id="GQ153667">
    <property type="protein sequence ID" value="ACS87869.1"/>
    <property type="molecule type" value="Genomic_DNA"/>
</dbReference>
<dbReference type="PANTHER" id="PTHR47267:SF5">
    <property type="entry name" value="DEHALOGENASE-LIKE HYDROLASE, PUTATIVE-RELATED"/>
    <property type="match status" value="1"/>
</dbReference>
<evidence type="ECO:0000256" key="1">
    <source>
        <dbReference type="ARBA" id="ARBA00001946"/>
    </source>
</evidence>
<dbReference type="AlphaFoldDB" id="C6K3T0"/>
<dbReference type="NCBIfam" id="TIGR00099">
    <property type="entry name" value="Cof-subfamily"/>
    <property type="match status" value="1"/>
</dbReference>
<dbReference type="Pfam" id="PF08282">
    <property type="entry name" value="Hydrolase_3"/>
    <property type="match status" value="1"/>
</dbReference>
<dbReference type="PANTHER" id="PTHR47267">
    <property type="match status" value="1"/>
</dbReference>
<dbReference type="NCBIfam" id="TIGR01484">
    <property type="entry name" value="HAD-SF-IIB"/>
    <property type="match status" value="1"/>
</dbReference>
<dbReference type="Gene3D" id="3.30.1240.10">
    <property type="match status" value="1"/>
</dbReference>
<keyword evidence="3 6" id="KW-0378">Hydrolase</keyword>
<evidence type="ECO:0000256" key="5">
    <source>
        <dbReference type="ARBA" id="ARBA00034778"/>
    </source>
</evidence>